<feature type="chain" id="PRO_5022797678" evidence="1">
    <location>
        <begin position="34"/>
        <end position="158"/>
    </location>
</feature>
<feature type="signal peptide" evidence="1">
    <location>
        <begin position="1"/>
        <end position="33"/>
    </location>
</feature>
<dbReference type="Pfam" id="PF13801">
    <property type="entry name" value="Metal_resist"/>
    <property type="match status" value="1"/>
</dbReference>
<sequence>MKTTMMNTMHRAIKTVALPLVFCTLAAPATLQARPGGGPESRPDTPALMAGLDLTDKQIELLKEKRFEQRKTMINLRSQQDSLQADLAELASTNKPDLREIDRLAAKIGDLHGQMTAERIKGIVFLRSILSKEQQNLLDARRLVFGMKGERSTPGQRK</sequence>
<evidence type="ECO:0000256" key="1">
    <source>
        <dbReference type="SAM" id="SignalP"/>
    </source>
</evidence>
<keyword evidence="1" id="KW-0732">Signal</keyword>
<proteinExistence type="predicted"/>
<name>A0A5C4RSW9_PROVB</name>
<gene>
    <name evidence="2" type="ORF">FGF68_09925</name>
</gene>
<evidence type="ECO:0000313" key="2">
    <source>
        <dbReference type="EMBL" id="TNJ34148.1"/>
    </source>
</evidence>
<protein>
    <submittedName>
        <fullName evidence="2">Periplasmic heavy metal sensor</fullName>
    </submittedName>
</protein>
<dbReference type="EMBL" id="VDCI01000011">
    <property type="protein sequence ID" value="TNJ34148.1"/>
    <property type="molecule type" value="Genomic_DNA"/>
</dbReference>
<organism evidence="2 3">
    <name type="scientific">Prosthecochloris vibrioformis</name>
    <name type="common">Chlorobium vibrioforme</name>
    <dbReference type="NCBI Taxonomy" id="1098"/>
    <lineage>
        <taxon>Bacteria</taxon>
        <taxon>Pseudomonadati</taxon>
        <taxon>Chlorobiota</taxon>
        <taxon>Chlorobiia</taxon>
        <taxon>Chlorobiales</taxon>
        <taxon>Chlorobiaceae</taxon>
        <taxon>Prosthecochloris</taxon>
    </lineage>
</organism>
<dbReference type="Gene3D" id="1.20.120.1490">
    <property type="match status" value="1"/>
</dbReference>
<evidence type="ECO:0000313" key="3">
    <source>
        <dbReference type="Proteomes" id="UP000309544"/>
    </source>
</evidence>
<dbReference type="RefSeq" id="WP_068866951.1">
    <property type="nucleotide sequence ID" value="NZ_VDCI01000011.1"/>
</dbReference>
<dbReference type="AlphaFoldDB" id="A0A5C4RSW9"/>
<accession>A0A5C4RSW9</accession>
<dbReference type="InterPro" id="IPR025961">
    <property type="entry name" value="Metal_resist"/>
</dbReference>
<dbReference type="Proteomes" id="UP000309544">
    <property type="component" value="Unassembled WGS sequence"/>
</dbReference>
<keyword evidence="3" id="KW-1185">Reference proteome</keyword>
<comment type="caution">
    <text evidence="2">The sequence shown here is derived from an EMBL/GenBank/DDBJ whole genome shotgun (WGS) entry which is preliminary data.</text>
</comment>
<reference evidence="2 3" key="1">
    <citation type="submission" date="2019-05" db="EMBL/GenBank/DDBJ databases">
        <title>Draft Whole-Genome sequence of the green sulfur bacterium Prosthecochloris vibrioformis DSM 260.</title>
        <authorList>
            <person name="Meyer T.E."/>
            <person name="Kyndt J.A."/>
        </authorList>
    </citation>
    <scope>NUCLEOTIDE SEQUENCE [LARGE SCALE GENOMIC DNA]</scope>
    <source>
        <strain evidence="2 3">DSM 260</strain>
    </source>
</reference>